<reference evidence="1" key="2">
    <citation type="submission" date="2020-09" db="EMBL/GenBank/DDBJ databases">
        <authorList>
            <person name="Sun Q."/>
            <person name="Zhou Y."/>
        </authorList>
    </citation>
    <scope>NUCLEOTIDE SEQUENCE</scope>
    <source>
        <strain evidence="1">CGMCC 1.12785</strain>
    </source>
</reference>
<proteinExistence type="predicted"/>
<comment type="caution">
    <text evidence="1">The sequence shown here is derived from an EMBL/GenBank/DDBJ whole genome shotgun (WGS) entry which is preliminary data.</text>
</comment>
<dbReference type="Proteomes" id="UP000616114">
    <property type="component" value="Unassembled WGS sequence"/>
</dbReference>
<dbReference type="EMBL" id="BMFY01000002">
    <property type="protein sequence ID" value="GGA06359.1"/>
    <property type="molecule type" value="Genomic_DNA"/>
</dbReference>
<sequence length="329" mass="35360">MPPGPDVTEPYGLGDAHLLLVDAELEASDVLALVGSRLPRLEQLEELDVIGGADLSEARSWRLSRNSRLTGPIVLSKEDRAGLGLPADAHAAFALRCPRDREPAPPPQWYADTDGLHEVFPAGLPNREEGRMLDLLIAVAKRLHLRVRIADDPGRAGTVLTPDPGLTVDHYVYSPYWLAPDVLLEQLRAVEPTAALPHADLPPVTEGLAGSGTPEDPVPLILDGYAVAVDLTDLAPEAGTIEVRVMQAEVLPEAVRQAATEGQEFVEYHVHWMDADQRRFQAHPAEEFAALRDAAAARAEVLTRTILLATAGLAVDEGGFLVTAGQLEG</sequence>
<evidence type="ECO:0000313" key="1">
    <source>
        <dbReference type="EMBL" id="GGA06359.1"/>
    </source>
</evidence>
<keyword evidence="2" id="KW-1185">Reference proteome</keyword>
<reference evidence="1" key="1">
    <citation type="journal article" date="2014" name="Int. J. Syst. Evol. Microbiol.">
        <title>Complete genome sequence of Corynebacterium casei LMG S-19264T (=DSM 44701T), isolated from a smear-ripened cheese.</title>
        <authorList>
            <consortium name="US DOE Joint Genome Institute (JGI-PGF)"/>
            <person name="Walter F."/>
            <person name="Albersmeier A."/>
            <person name="Kalinowski J."/>
            <person name="Ruckert C."/>
        </authorList>
    </citation>
    <scope>NUCLEOTIDE SEQUENCE</scope>
    <source>
        <strain evidence="1">CGMCC 1.12785</strain>
    </source>
</reference>
<accession>A0A8J2TW57</accession>
<organism evidence="1 2">
    <name type="scientific">Sediminivirga luteola</name>
    <dbReference type="NCBI Taxonomy" id="1774748"/>
    <lineage>
        <taxon>Bacteria</taxon>
        <taxon>Bacillati</taxon>
        <taxon>Actinomycetota</taxon>
        <taxon>Actinomycetes</taxon>
        <taxon>Micrococcales</taxon>
        <taxon>Brevibacteriaceae</taxon>
        <taxon>Sediminivirga</taxon>
    </lineage>
</organism>
<protein>
    <submittedName>
        <fullName evidence="1">Uncharacterized protein</fullName>
    </submittedName>
</protein>
<gene>
    <name evidence="1" type="ORF">GCM10011333_06630</name>
</gene>
<name>A0A8J2TW57_9MICO</name>
<evidence type="ECO:0000313" key="2">
    <source>
        <dbReference type="Proteomes" id="UP000616114"/>
    </source>
</evidence>
<dbReference type="AlphaFoldDB" id="A0A8J2TW57"/>